<keyword evidence="5" id="KW-0175">Coiled coil</keyword>
<keyword evidence="4" id="KW-0234">DNA repair</keyword>
<keyword evidence="11" id="KW-1185">Reference proteome</keyword>
<dbReference type="Pfam" id="PF16547">
    <property type="entry name" value="BLM10_N"/>
    <property type="match status" value="1"/>
</dbReference>
<name>W6MS91_9ASCO</name>
<sequence length="2186" mass="246138">MDPKHHADPKGVNSRAPPNLINYLHSPVASSPLSRESSNINLRSAATDRSNAGFSSPRFRSITPATFESKHMYSEIQLQRLRDYHLDFPEDEEEVRKLQLDPSSPYYSMRTSADYDLKKSLPYSTEKTKDITAYLGDIVSHIYISVKSLDLDGVISVNTFELEAARASIFKGEELKLSEASKEFDVNNVGSEDEDDSDSDEYEDADSDDDAAAATPVGKVEPQSAAIISLSHWTRELRVLLKMRRVFPVSLTKALVKVYFAICMSRGQHLNLSLYINVLQSLASHDVDILKENGLVLDWKPLFKEYSCHYPHAKSELDNHPKKSLNQLSQIAQAVSHFFDDSQTTEIIRESLKDFSPKTTTVSLLILTSLVPMTFRPVLNADGPTFQDNDIRKYLPVFFNLWTKGGSCAVYLVQLLSKISQSALKSFAKDPSVKSWGKFGIFTEAQFGYVCDSLFRAVRYPSKKKEAVYTIIGGLTGIIMMSITNEHTPNGPTEKLATVLKALSTYAHPSNSGAWSQHVAKTIRYLADELHKRVLNQSDDENVTKIRNFDLRGLPSDMKLNDNTVRIIINMLIPIINVGVQAKGREVSSYLSALELLAPLSPEQVLDSVFMDIYPSLENSISTHRLQVVLREMNVLVRFMASKPVYRVHIIRILSSLLPGVDSNDPIKARRTFELLSAVAGVIPFYDLSNGLGDGGMLGFQFTSDHLAFLEERFLQSQYNSNPAAIAPDSQTSFYFDPEIELEALKSATSTFQDFLHVFVENTFRLLDNLPEKVEGADLEVISVIPDTFAAIVESVSDELFDTIQSDVYSYVISNSKHSLVYVVAAIVETVVRRDPQKQFKKYISYLIPQIRFQIDENGAGSSRTGSDITPRDAELAWCLEMLCGAISAAPTQILEFSTQLRDISFYLLDNVKGFSLYTPTLLLCLLKAVSTRVILERRLISKDFIKRNGSVTEKCWGGFQFDPYRFDPENLSFEWFTPERSHAEFAVECLDSHVSQAMSSLTSLFSTFQEENSSDRAGNSTQKALEIVDQININLACLSCGLTGIAQFFDPLYKKYDATSGSFRGDLLQQKLKLLNTSNISAFNAEDTPVVMSRAPSNESSLEGLDSQIDGIEGGNSEDQAVIDSPIHVSKDIVDVPMSDNNSEDVYLIEQSGVATPNDLNMGSVNPELTGRQSGLFGFGYIFGEGTSSKIGDPLYQHLHNLREKIGRFLHELAEKVFLNNEGNIAIVKNLVICIEIWLRNVGYDVVGGFSGLTKPYVSSFNSQELKRMNSPFTRPVMGARLAVMHMKRLSLSRTDRVSSDLDLMLLKDLVQVAASPFANPSRRARLVLSACFGSMLKSSSAVYNVFPVWRKAVDKKDIESIKNILRIFRTKRIKGHVERGGRNLEYLDLLTESISIDHPEVSEIALHILKSIPDYLVVPKFVCLIDFDEIEAIKPTDGMVDFEVQSLMTAKKAKIERILSNITKLENRVIEHARDMKYWKYTVMALNITSVLQQFMSTTVNESAYEFIMESAGTSHPLVSKTAVSGVTSILAKVELLASVGYDASKLYDLNAKTSGVEKISTDPADHDGLDFSTVYRNEMQNLKSPSFFIDGSVVQPGLFWNDHIDVVSSSNLDRGLRLSDSDTALFRKVGSFLTKKWLSDILQLSCESMESSPIFQPVHVNFFKTITYLAVFKLSKTFTLDDLIDVAYEIYDKEKRATNILVAEIFCGIMMSFDHMDVTSREHADQRIMEKLRDIFAKDLTQDALSVWSIFMWWLADRVDFRRFPRILHDVCGFTIDKNNESPFADMARLRILRDYLASVGGNFSLFDEFIEISFQNLAYSYRIVEEMNASLFSSLLTSYPAEIPLSFEKYLELSTSDQLGFGYYPPQIPEEIKSRLSDVFDRVEELRIQVVDMDMNTIANSEYMYMARTLVMFLGKALQDDRACEILEAIQDKLLPFSFGLERVKDAANLAGVSYVHIFFHIGSLPLERLRVKNIQEFVHPDLLQASDSLTRQKHILRFIKFYYHVRFCSLPLPYQKLLLQTVEKLIFSQHLEVRELAGDVLSGIIHVFPVSEVDEVVKGCIQRFSGILTKDKKLLGKVKREVDSGKQITEIKNRIHGAVLGLGALIDAYPYTTPPPSWLPVVLADISLRASQMDGVIGRTAKETLSKFKKTRQDTWHIDSRFFSENQLSDLEGVLWKTYFL</sequence>
<keyword evidence="3" id="KW-0227">DNA damage</keyword>
<dbReference type="GO" id="GO:0016504">
    <property type="term" value="F:peptidase activator activity"/>
    <property type="evidence" value="ECO:0007669"/>
    <property type="project" value="InterPro"/>
</dbReference>
<evidence type="ECO:0000259" key="8">
    <source>
        <dbReference type="Pfam" id="PF16507"/>
    </source>
</evidence>
<accession>W6MS91</accession>
<dbReference type="GeneID" id="34523032"/>
<proteinExistence type="inferred from homology"/>
<feature type="domain" description="Proteasome activator Blm10 middle HEAT repeats region" evidence="8">
    <location>
        <begin position="496"/>
        <end position="1050"/>
    </location>
</feature>
<dbReference type="GO" id="GO:0010499">
    <property type="term" value="P:proteasomal ubiquitin-independent protein catabolic process"/>
    <property type="evidence" value="ECO:0007669"/>
    <property type="project" value="TreeGrafter"/>
</dbReference>
<dbReference type="InterPro" id="IPR032372">
    <property type="entry name" value="Blm10_N"/>
</dbReference>
<dbReference type="RefSeq" id="XP_022461644.1">
    <property type="nucleotide sequence ID" value="XM_022601007.1"/>
</dbReference>
<dbReference type="GO" id="GO:0006281">
    <property type="term" value="P:DNA repair"/>
    <property type="evidence" value="ECO:0007669"/>
    <property type="project" value="UniProtKB-KW"/>
</dbReference>
<dbReference type="STRING" id="1382522.W6MS91"/>
<reference evidence="10" key="2">
    <citation type="submission" date="2014-02" db="EMBL/GenBank/DDBJ databases">
        <title>Complete DNA sequence of /Kuraishia capsulata/ illustrates novel genomic features among budding yeasts (/Saccharomycotina/).</title>
        <authorList>
            <person name="Morales L."/>
            <person name="Noel B."/>
            <person name="Porcel B."/>
            <person name="Marcet-Houben M."/>
            <person name="Hullo M-F."/>
            <person name="Sacerdot C."/>
            <person name="Tekaia F."/>
            <person name="Leh-Louis V."/>
            <person name="Despons L."/>
            <person name="Khanna V."/>
            <person name="Aury J-M."/>
            <person name="Barbe V."/>
            <person name="Couloux A."/>
            <person name="Labadie K."/>
            <person name="Pelletier E."/>
            <person name="Souciet J-L."/>
            <person name="Boekhout T."/>
            <person name="Gabaldon T."/>
            <person name="Wincker P."/>
            <person name="Dujon B."/>
        </authorList>
    </citation>
    <scope>NUCLEOTIDE SEQUENCE</scope>
    <source>
        <strain evidence="10">CBS 1993</strain>
    </source>
</reference>
<dbReference type="GO" id="GO:0070628">
    <property type="term" value="F:proteasome binding"/>
    <property type="evidence" value="ECO:0007669"/>
    <property type="project" value="InterPro"/>
</dbReference>
<evidence type="ECO:0000313" key="11">
    <source>
        <dbReference type="Proteomes" id="UP000019384"/>
    </source>
</evidence>
<comment type="similarity">
    <text evidence="1">Belongs to the BLM10 family.</text>
</comment>
<dbReference type="PANTHER" id="PTHR32170:SF3">
    <property type="entry name" value="PROTEASOME ACTIVATOR COMPLEX SUBUNIT 4"/>
    <property type="match status" value="1"/>
</dbReference>
<organism evidence="10 11">
    <name type="scientific">Kuraishia capsulata CBS 1993</name>
    <dbReference type="NCBI Taxonomy" id="1382522"/>
    <lineage>
        <taxon>Eukaryota</taxon>
        <taxon>Fungi</taxon>
        <taxon>Dikarya</taxon>
        <taxon>Ascomycota</taxon>
        <taxon>Saccharomycotina</taxon>
        <taxon>Pichiomycetes</taxon>
        <taxon>Pichiales</taxon>
        <taxon>Pichiaceae</taxon>
        <taxon>Kuraishia</taxon>
    </lineage>
</organism>
<protein>
    <recommendedName>
        <fullName evidence="12">Proteasome activator Blm10 mid region domain-containing protein</fullName>
    </recommendedName>
</protein>
<dbReference type="GO" id="GO:0005634">
    <property type="term" value="C:nucleus"/>
    <property type="evidence" value="ECO:0007669"/>
    <property type="project" value="UniProtKB-SubCell"/>
</dbReference>
<evidence type="ECO:0000256" key="4">
    <source>
        <dbReference type="ARBA" id="ARBA00023204"/>
    </source>
</evidence>
<feature type="region of interest" description="Disordered" evidence="6">
    <location>
        <begin position="186"/>
        <end position="218"/>
    </location>
</feature>
<dbReference type="InterPro" id="IPR021843">
    <property type="entry name" value="PSME4_C"/>
</dbReference>
<dbReference type="SUPFAM" id="SSF48371">
    <property type="entry name" value="ARM repeat"/>
    <property type="match status" value="2"/>
</dbReference>
<evidence type="ECO:0000259" key="9">
    <source>
        <dbReference type="Pfam" id="PF16547"/>
    </source>
</evidence>
<dbReference type="GO" id="GO:0005829">
    <property type="term" value="C:cytosol"/>
    <property type="evidence" value="ECO:0007669"/>
    <property type="project" value="TreeGrafter"/>
</dbReference>
<evidence type="ECO:0000313" key="10">
    <source>
        <dbReference type="EMBL" id="CDK29661.1"/>
    </source>
</evidence>
<dbReference type="EMBL" id="HG793131">
    <property type="protein sequence ID" value="CDK29661.1"/>
    <property type="molecule type" value="Genomic_DNA"/>
</dbReference>
<evidence type="ECO:0000256" key="5">
    <source>
        <dbReference type="SAM" id="Coils"/>
    </source>
</evidence>
<gene>
    <name evidence="10" type="ORF">KUCA_T00005654001</name>
</gene>
<dbReference type="PANTHER" id="PTHR32170">
    <property type="entry name" value="PROTEASOME ACTIVATOR COMPLEX SUBUNIT 4"/>
    <property type="match status" value="1"/>
</dbReference>
<dbReference type="HOGENOM" id="CLU_000772_0_0_1"/>
<evidence type="ECO:0000256" key="3">
    <source>
        <dbReference type="ARBA" id="ARBA00022763"/>
    </source>
</evidence>
<feature type="compositionally biased region" description="Acidic residues" evidence="6">
    <location>
        <begin position="191"/>
        <end position="211"/>
    </location>
</feature>
<dbReference type="InterPro" id="IPR016024">
    <property type="entry name" value="ARM-type_fold"/>
</dbReference>
<evidence type="ECO:0008006" key="12">
    <source>
        <dbReference type="Google" id="ProtNLM"/>
    </source>
</evidence>
<dbReference type="Proteomes" id="UP000019384">
    <property type="component" value="Unassembled WGS sequence"/>
</dbReference>
<dbReference type="InterPro" id="IPR032430">
    <property type="entry name" value="Blm10_mid"/>
</dbReference>
<dbReference type="Gene3D" id="1.10.287.2210">
    <property type="match status" value="1"/>
</dbReference>
<feature type="coiled-coil region" evidence="5">
    <location>
        <begin position="1450"/>
        <end position="1477"/>
    </location>
</feature>
<evidence type="ECO:0000259" key="7">
    <source>
        <dbReference type="Pfam" id="PF11919"/>
    </source>
</evidence>
<evidence type="ECO:0000256" key="2">
    <source>
        <dbReference type="ARBA" id="ARBA00022737"/>
    </source>
</evidence>
<feature type="region of interest" description="Disordered" evidence="6">
    <location>
        <begin position="1"/>
        <end position="36"/>
    </location>
</feature>
<dbReference type="Pfam" id="PF11919">
    <property type="entry name" value="PSME4_C"/>
    <property type="match status" value="1"/>
</dbReference>
<dbReference type="OrthoDB" id="17907at2759"/>
<keyword evidence="2" id="KW-0677">Repeat</keyword>
<feature type="domain" description="Proteasome activator Blm10 N-terminal" evidence="9">
    <location>
        <begin position="76"/>
        <end position="153"/>
    </location>
</feature>
<reference evidence="10" key="1">
    <citation type="submission" date="2013-12" db="EMBL/GenBank/DDBJ databases">
        <authorList>
            <person name="Genoscope - CEA"/>
        </authorList>
    </citation>
    <scope>NUCLEOTIDE SEQUENCE</scope>
    <source>
        <strain evidence="10">CBS 1993</strain>
    </source>
</reference>
<dbReference type="InterPro" id="IPR035309">
    <property type="entry name" value="PSME4"/>
</dbReference>
<dbReference type="Pfam" id="PF16507">
    <property type="entry name" value="HEAT_PSME4_mid"/>
    <property type="match status" value="1"/>
</dbReference>
<evidence type="ECO:0000256" key="6">
    <source>
        <dbReference type="SAM" id="MobiDB-lite"/>
    </source>
</evidence>
<feature type="domain" description="Proteasome activator complex subunit 4 C-terminal" evidence="7">
    <location>
        <begin position="2099"/>
        <end position="2185"/>
    </location>
</feature>
<evidence type="ECO:0000256" key="1">
    <source>
        <dbReference type="ARBA" id="ARBA00005739"/>
    </source>
</evidence>